<feature type="region of interest" description="Disordered" evidence="1">
    <location>
        <begin position="59"/>
        <end position="81"/>
    </location>
</feature>
<evidence type="ECO:0008006" key="4">
    <source>
        <dbReference type="Google" id="ProtNLM"/>
    </source>
</evidence>
<feature type="compositionally biased region" description="Low complexity" evidence="1">
    <location>
        <begin position="63"/>
        <end position="80"/>
    </location>
</feature>
<organism evidence="2 3">
    <name type="scientific">Luteimonas terricola</name>
    <dbReference type="NCBI Taxonomy" id="645597"/>
    <lineage>
        <taxon>Bacteria</taxon>
        <taxon>Pseudomonadati</taxon>
        <taxon>Pseudomonadota</taxon>
        <taxon>Gammaproteobacteria</taxon>
        <taxon>Lysobacterales</taxon>
        <taxon>Lysobacteraceae</taxon>
        <taxon>Luteimonas</taxon>
    </lineage>
</organism>
<reference evidence="3" key="1">
    <citation type="journal article" date="2019" name="Int. J. Syst. Evol. Microbiol.">
        <title>The Global Catalogue of Microorganisms (GCM) 10K type strain sequencing project: providing services to taxonomists for standard genome sequencing and annotation.</title>
        <authorList>
            <consortium name="The Broad Institute Genomics Platform"/>
            <consortium name="The Broad Institute Genome Sequencing Center for Infectious Disease"/>
            <person name="Wu L."/>
            <person name="Ma J."/>
        </authorList>
    </citation>
    <scope>NUCLEOTIDE SEQUENCE [LARGE SCALE GENOMIC DNA]</scope>
    <source>
        <strain evidence="3">CGMCC 1.8985</strain>
    </source>
</reference>
<protein>
    <recommendedName>
        <fullName evidence="4">DUF3348 family protein</fullName>
    </recommendedName>
</protein>
<comment type="caution">
    <text evidence="2">The sequence shown here is derived from an EMBL/GenBank/DDBJ whole genome shotgun (WGS) entry which is preliminary data.</text>
</comment>
<dbReference type="EMBL" id="BMME01000001">
    <property type="protein sequence ID" value="GGK14411.1"/>
    <property type="molecule type" value="Genomic_DNA"/>
</dbReference>
<dbReference type="Proteomes" id="UP000599009">
    <property type="component" value="Unassembled WGS sequence"/>
</dbReference>
<dbReference type="Pfam" id="PF11828">
    <property type="entry name" value="DUF3348"/>
    <property type="match status" value="1"/>
</dbReference>
<dbReference type="RefSeq" id="WP_132986036.1">
    <property type="nucleotide sequence ID" value="NZ_BMME01000001.1"/>
</dbReference>
<name>A0ABQ2EK60_9GAMM</name>
<sequence length="255" mass="26804">MLQVQTPAPVPGASLARLLARLTGLHATPPTHSAADRLGDWLDWQRAVALSRVLDDAPASVPGADVAGTDAGAATATGSPDDADARIADDYRRRRAALEDAITDDARDWTLPLRPRPAETGTGAAAGAAAVLRHCQGLQRDMQAATGRLRGDLRERLAQGPAGHARLAGIDAAMEGLLAPREHALLAPVVPALVARFERLHALHGAVERSSAAGSGAWRASFRSEARQVLLAELDLRFQPIEALLAALRSPRLDA</sequence>
<keyword evidence="3" id="KW-1185">Reference proteome</keyword>
<evidence type="ECO:0000313" key="2">
    <source>
        <dbReference type="EMBL" id="GGK14411.1"/>
    </source>
</evidence>
<dbReference type="InterPro" id="IPR021783">
    <property type="entry name" value="DUF3348"/>
</dbReference>
<proteinExistence type="predicted"/>
<accession>A0ABQ2EK60</accession>
<evidence type="ECO:0000256" key="1">
    <source>
        <dbReference type="SAM" id="MobiDB-lite"/>
    </source>
</evidence>
<gene>
    <name evidence="2" type="ORF">GCM10011394_24550</name>
</gene>
<evidence type="ECO:0000313" key="3">
    <source>
        <dbReference type="Proteomes" id="UP000599009"/>
    </source>
</evidence>